<dbReference type="InterPro" id="IPR026444">
    <property type="entry name" value="Secre_tail"/>
</dbReference>
<name>A0AAD0YIA9_CHRNA</name>
<evidence type="ECO:0000313" key="3">
    <source>
        <dbReference type="EMBL" id="AZA89534.1"/>
    </source>
</evidence>
<keyword evidence="1" id="KW-0732">Signal</keyword>
<evidence type="ECO:0000313" key="4">
    <source>
        <dbReference type="Proteomes" id="UP000278288"/>
    </source>
</evidence>
<evidence type="ECO:0000256" key="1">
    <source>
        <dbReference type="ARBA" id="ARBA00022729"/>
    </source>
</evidence>
<dbReference type="EMBL" id="CP033923">
    <property type="protein sequence ID" value="AZA89534.1"/>
    <property type="molecule type" value="Genomic_DNA"/>
</dbReference>
<feature type="domain" description="Secretion system C-terminal sorting" evidence="2">
    <location>
        <begin position="195"/>
        <end position="258"/>
    </location>
</feature>
<keyword evidence="4" id="KW-1185">Reference proteome</keyword>
<reference evidence="3 4" key="1">
    <citation type="submission" date="2018-11" db="EMBL/GenBank/DDBJ databases">
        <title>Proposal to divide the Flavobacteriaceae and reorganize its genera based on Amino Acid Identity values calculated from whole genome sequences.</title>
        <authorList>
            <person name="Nicholson A.C."/>
            <person name="Gulvik C.A."/>
            <person name="Whitney A.M."/>
            <person name="Humrighouse B.W."/>
            <person name="Bell M."/>
            <person name="Holmes B."/>
            <person name="Steigerwalt A.G."/>
            <person name="Villarma A."/>
            <person name="Sheth M."/>
            <person name="Batra D."/>
            <person name="Pryor J."/>
            <person name="Bernardet J.-F."/>
            <person name="Hugo C."/>
            <person name="Kampfer P."/>
            <person name="Newman J."/>
            <person name="McQuiston J.R."/>
        </authorList>
    </citation>
    <scope>NUCLEOTIDE SEQUENCE [LARGE SCALE GENOMIC DNA]</scope>
    <source>
        <strain evidence="3 4">G0041</strain>
    </source>
</reference>
<dbReference type="Gene3D" id="2.60.120.200">
    <property type="match status" value="1"/>
</dbReference>
<dbReference type="AlphaFoldDB" id="A0AAD0YIA9"/>
<gene>
    <name evidence="3" type="ORF">EG343_02260</name>
</gene>
<proteinExistence type="predicted"/>
<dbReference type="KEGG" id="cnk:EG343_02260"/>
<dbReference type="Pfam" id="PF18962">
    <property type="entry name" value="Por_Secre_tail"/>
    <property type="match status" value="1"/>
</dbReference>
<sequence length="264" mass="29141">MNKILLIGAVVLGIQISAQCNPLNLPYTEDFESVTTPALPACSTIENAGSGNDWTTRQSAFTGIDSKALTYKYHSSNDANAWFFTPGLNLMSGVEYKLTYTYSGSGFDEKLKVAYGMNANSSSMTNQLADYPDIADEDIHTETVTFIPQTTGVYYMGFNCYSDADQFYLQVDDISVTTSQLSTSEVTNRNNGVKIYPNPFTEVISINKIENVRSISITDISGKLIKTFDKPSSDLYVKEIGSGIYMLKLEMKDGSQKVIKIIKK</sequence>
<evidence type="ECO:0000259" key="2">
    <source>
        <dbReference type="Pfam" id="PF18962"/>
    </source>
</evidence>
<dbReference type="RefSeq" id="WP_123856010.1">
    <property type="nucleotide sequence ID" value="NZ_CP033923.1"/>
</dbReference>
<dbReference type="NCBIfam" id="TIGR04183">
    <property type="entry name" value="Por_Secre_tail"/>
    <property type="match status" value="1"/>
</dbReference>
<organism evidence="3 4">
    <name type="scientific">Chryseobacterium nakagawai</name>
    <dbReference type="NCBI Taxonomy" id="1241982"/>
    <lineage>
        <taxon>Bacteria</taxon>
        <taxon>Pseudomonadati</taxon>
        <taxon>Bacteroidota</taxon>
        <taxon>Flavobacteriia</taxon>
        <taxon>Flavobacteriales</taxon>
        <taxon>Weeksellaceae</taxon>
        <taxon>Chryseobacterium group</taxon>
        <taxon>Chryseobacterium</taxon>
    </lineage>
</organism>
<accession>A0AAD0YIA9</accession>
<dbReference type="Proteomes" id="UP000278288">
    <property type="component" value="Chromosome"/>
</dbReference>
<protein>
    <submittedName>
        <fullName evidence="3">T9SS C-terminal target domain-containing protein</fullName>
    </submittedName>
</protein>
<dbReference type="NCBIfam" id="NF038128">
    <property type="entry name" value="choice_anch_J"/>
    <property type="match status" value="1"/>
</dbReference>